<dbReference type="Proteomes" id="UP000280296">
    <property type="component" value="Unassembled WGS sequence"/>
</dbReference>
<dbReference type="InterPro" id="IPR046802">
    <property type="entry name" value="OpcA_G6PD_C"/>
</dbReference>
<reference evidence="3 4" key="2">
    <citation type="submission" date="2019-01" db="EMBL/GenBank/DDBJ databases">
        <title>Tautonia sociabilis, a novel thermotolerant planctomycete of Isosphaeraceae family, isolated from a 4000 m deep subterranean habitat.</title>
        <authorList>
            <person name="Kovaleva O.L."/>
            <person name="Elcheninov A.G."/>
            <person name="Van Heerden E."/>
            <person name="Toshchakov S.V."/>
            <person name="Novikov A."/>
            <person name="Bonch-Osmolovskaya E.A."/>
            <person name="Kublanov I.V."/>
        </authorList>
    </citation>
    <scope>NUCLEOTIDE SEQUENCE [LARGE SCALE GENOMIC DNA]</scope>
    <source>
        <strain evidence="3 4">GM2012</strain>
    </source>
</reference>
<comment type="caution">
    <text evidence="3">The sequence shown here is derived from an EMBL/GenBank/DDBJ whole genome shotgun (WGS) entry which is preliminary data.</text>
</comment>
<dbReference type="InterPro" id="IPR004555">
    <property type="entry name" value="G6PDH_assembly_OpcA"/>
</dbReference>
<dbReference type="PANTHER" id="PTHR38658:SF1">
    <property type="entry name" value="OXPP CYCLE PROTEIN OPCA-RELATED"/>
    <property type="match status" value="1"/>
</dbReference>
<accession>A0A432MRF3</accession>
<dbReference type="PANTHER" id="PTHR38658">
    <property type="entry name" value="OXPP CYCLE PROTEIN OPCA-RELATED"/>
    <property type="match status" value="1"/>
</dbReference>
<feature type="domain" description="Glucose-6-phosphate dehydrogenase assembly protein OpcA N-terminal" evidence="1">
    <location>
        <begin position="73"/>
        <end position="177"/>
    </location>
</feature>
<feature type="domain" description="Glucose-6-phosphate dehydrogenase assembly protein OpcA C-terminal" evidence="2">
    <location>
        <begin position="197"/>
        <end position="372"/>
    </location>
</feature>
<protein>
    <submittedName>
        <fullName evidence="3">Glucose-6-phosphate dehydrogenase</fullName>
    </submittedName>
</protein>
<proteinExistence type="predicted"/>
<keyword evidence="4" id="KW-1185">Reference proteome</keyword>
<dbReference type="Pfam" id="PF20171">
    <property type="entry name" value="OpcA_G6PD_C"/>
    <property type="match status" value="1"/>
</dbReference>
<reference evidence="3 4" key="1">
    <citation type="submission" date="2018-12" db="EMBL/GenBank/DDBJ databases">
        <authorList>
            <person name="Toschakov S.V."/>
        </authorList>
    </citation>
    <scope>NUCLEOTIDE SEQUENCE [LARGE SCALE GENOMIC DNA]</scope>
    <source>
        <strain evidence="3 4">GM2012</strain>
    </source>
</reference>
<dbReference type="AlphaFoldDB" id="A0A432MRF3"/>
<dbReference type="OrthoDB" id="249382at2"/>
<dbReference type="EMBL" id="RYZH01000002">
    <property type="protein sequence ID" value="RUL89508.1"/>
    <property type="molecule type" value="Genomic_DNA"/>
</dbReference>
<dbReference type="Pfam" id="PF10128">
    <property type="entry name" value="OpcA_G6PD_assem"/>
    <property type="match status" value="1"/>
</dbReference>
<dbReference type="RefSeq" id="WP_126723584.1">
    <property type="nucleotide sequence ID" value="NZ_RYZH01000002.1"/>
</dbReference>
<evidence type="ECO:0000259" key="1">
    <source>
        <dbReference type="Pfam" id="PF10128"/>
    </source>
</evidence>
<name>A0A432MRF3_9BACT</name>
<dbReference type="InterPro" id="IPR046801">
    <property type="entry name" value="OpcA_G6PD_N"/>
</dbReference>
<sequence length="381" mass="41323">MPPSQADAFYEGQGVPVDLAGVEDALDRLWGPAAEKAGGPELDDPAVTRVALANVVLVHLGADRAGMDETTAAITTRYPSRLIVVRPTSQGGRRLVAEVSAQCHLPAPGRPQVCSEQIILRVGPDGLDLIPGAVRSLLESDLHTVLWWCDDPATAPDLLGSLAEGATRVILDLPDPEADPGALSRAVEGVREHLPRDISWFGLTPWRSLIAELFDPPASSDLDRIESIRIRVLAERSDRLPRTAVWLVSWLAGQLGWRPEDRSLSDDVGRLDARFHSKSGPVRVSIETELAEVGPMAHIASVELGLRGDSRPAGMIRIARNGTGSCEVRIDRDDRPAPSCPRIVKAPEYDTERRVSAALLTDRNDPPYRRALPISRWLLGG</sequence>
<evidence type="ECO:0000313" key="4">
    <source>
        <dbReference type="Proteomes" id="UP000280296"/>
    </source>
</evidence>
<evidence type="ECO:0000313" key="3">
    <source>
        <dbReference type="EMBL" id="RUL89508.1"/>
    </source>
</evidence>
<evidence type="ECO:0000259" key="2">
    <source>
        <dbReference type="Pfam" id="PF20171"/>
    </source>
</evidence>
<organism evidence="3 4">
    <name type="scientific">Tautonia sociabilis</name>
    <dbReference type="NCBI Taxonomy" id="2080755"/>
    <lineage>
        <taxon>Bacteria</taxon>
        <taxon>Pseudomonadati</taxon>
        <taxon>Planctomycetota</taxon>
        <taxon>Planctomycetia</taxon>
        <taxon>Isosphaerales</taxon>
        <taxon>Isosphaeraceae</taxon>
        <taxon>Tautonia</taxon>
    </lineage>
</organism>
<gene>
    <name evidence="3" type="ORF">TsocGM_01690</name>
</gene>